<dbReference type="EMBL" id="JAQJAE010000006">
    <property type="protein sequence ID" value="KAJ5588769.1"/>
    <property type="molecule type" value="Genomic_DNA"/>
</dbReference>
<name>A0AAD6DLT0_9EURO</name>
<feature type="repeat" description="TPR" evidence="1">
    <location>
        <begin position="1006"/>
        <end position="1039"/>
    </location>
</feature>
<comment type="caution">
    <text evidence="5">The sequence shown here is derived from an EMBL/GenBank/DDBJ whole genome shotgun (WGS) entry which is preliminary data.</text>
</comment>
<dbReference type="Pfam" id="PF13191">
    <property type="entry name" value="AAA_16"/>
    <property type="match status" value="1"/>
</dbReference>
<dbReference type="InterPro" id="IPR027417">
    <property type="entry name" value="P-loop_NTPase"/>
</dbReference>
<dbReference type="PANTHER" id="PTHR46082">
    <property type="entry name" value="ATP/GTP-BINDING PROTEIN-RELATED"/>
    <property type="match status" value="1"/>
</dbReference>
<feature type="domain" description="Orc1-like AAA ATPase" evidence="3">
    <location>
        <begin position="346"/>
        <end position="465"/>
    </location>
</feature>
<evidence type="ECO:0000256" key="1">
    <source>
        <dbReference type="PROSITE-ProRule" id="PRU00339"/>
    </source>
</evidence>
<keyword evidence="6" id="KW-1185">Reference proteome</keyword>
<evidence type="ECO:0000259" key="3">
    <source>
        <dbReference type="Pfam" id="PF13191"/>
    </source>
</evidence>
<feature type="repeat" description="TPR" evidence="1">
    <location>
        <begin position="1300"/>
        <end position="1333"/>
    </location>
</feature>
<dbReference type="SUPFAM" id="SSF48452">
    <property type="entry name" value="TPR-like"/>
    <property type="match status" value="2"/>
</dbReference>
<feature type="repeat" description="TPR" evidence="1">
    <location>
        <begin position="1216"/>
        <end position="1249"/>
    </location>
</feature>
<dbReference type="PROSITE" id="PS50005">
    <property type="entry name" value="TPR"/>
    <property type="match status" value="10"/>
</dbReference>
<dbReference type="Gene3D" id="3.40.50.1580">
    <property type="entry name" value="Nucleoside phosphorylase domain"/>
    <property type="match status" value="1"/>
</dbReference>
<evidence type="ECO:0000313" key="5">
    <source>
        <dbReference type="EMBL" id="KAJ5588769.1"/>
    </source>
</evidence>
<dbReference type="InterPro" id="IPR035994">
    <property type="entry name" value="Nucleoside_phosphorylase_sf"/>
</dbReference>
<evidence type="ECO:0008006" key="7">
    <source>
        <dbReference type="Google" id="ProtNLM"/>
    </source>
</evidence>
<feature type="repeat" description="TPR" evidence="1">
    <location>
        <begin position="880"/>
        <end position="913"/>
    </location>
</feature>
<dbReference type="Pfam" id="PF13424">
    <property type="entry name" value="TPR_12"/>
    <property type="match status" value="6"/>
</dbReference>
<keyword evidence="1" id="KW-0802">TPR repeat</keyword>
<accession>A0AAD6DLT0</accession>
<dbReference type="SUPFAM" id="SSF52540">
    <property type="entry name" value="P-loop containing nucleoside triphosphate hydrolases"/>
    <property type="match status" value="1"/>
</dbReference>
<dbReference type="Proteomes" id="UP001213799">
    <property type="component" value="Unassembled WGS sequence"/>
</dbReference>
<feature type="repeat" description="TPR" evidence="1">
    <location>
        <begin position="1090"/>
        <end position="1123"/>
    </location>
</feature>
<dbReference type="InterPro" id="IPR019734">
    <property type="entry name" value="TPR_rpt"/>
</dbReference>
<feature type="repeat" description="TPR" evidence="1">
    <location>
        <begin position="1048"/>
        <end position="1081"/>
    </location>
</feature>
<dbReference type="InterPro" id="IPR011990">
    <property type="entry name" value="TPR-like_helical_dom_sf"/>
</dbReference>
<proteinExistence type="predicted"/>
<sequence length="1437" mass="159563">MAARASLSHGDYTVGWICALPLEMAAAKLMLDSIHPSLPRPPKDQNTYILGNIGDHNIVIACLPIGAYGNVSAATVAMQLLSTFHSIRFGLMVGIGGGVPSSNADIRLGDIVVSQPAGTSGGVIQYDLGKALSGGQFQRTGMLNRPPKVLLTALATLQAHHFTEDSRVFEFISDAQAKIKSRTAANFARPTKGDFLYQTEYDHTASATCIDCDKSKLTLRPSRDHEEPVIHYGLIASGNQVVKDGKQRDQLAQELGVCCVEMEAAGLMNDFPCLVIRGICDYADSHKNKEWQGYAAAVAAAYAKDLVLIVPIDHIETTPTARDTLADSVHRFNIPLDLTAVPVIEEFMGRQNELDSLWQYLQPTNSPSRRVAIVHGLGGMGKTQLAIRFARDHKDDFTAIFWLSGKDRDTLLQLLSFALNRLPGQGWDREATNEGEVEQRARHMLRWLALEGNSRWLIIFDNIDQYSPFNSAADKGYDIAEFFPKADHGSILITSRLQTLSELGKSFPAHRLDSHNSIALLLQSSGLLARNTTSKFDVNPDLLTLTNRLDGLPLAIVIAGAFMRETGTSITKYLQYYQESWSKLQRQSNPGRQYQQGNMLQTWMISYREIQRRDPRAADLLLLLACFDNRDIWFELLENASNSSEVPDWLERAISSELGFRDCVRPLIEFSLIYTKQQKGSYAMHPVVQDWCVHIASTDKSVDSLQLDELALVCVGYSVPNASERDYTRLERRLIPHAIAVRNRKYSADNLSILGGFHGLGNLYRDQGKLKEAEEMYQRALVGREMALGPDHTSTLITVNNLGSLYSDQGKLKEAEEMYQRALVGREIALGPDHTSTLDSVNNLGNLYRDQGKLKEAEEMYQRALAGYKKALGPDHTSTLLTVNNLGNLYSDQGKLKEAEEMYQRALAGYEKALGPDHTSTLDSVNNLGNLYSDQGKLKEAEEIYQRDLVGCEKALGPDHTSTLITVNNLGSLYRDQGKLKEAEEMYQRALVGREMALGPDHTSTLDSVNNLGNLYRDQGKLKEAEEMYQRALAGYEKALGPDHTSTLDSVNNLGNLYRDQGKLKEAEEMYQRALAGYEKALGPDHTSTLITVNNLGNLYSDQGKLKEAEEMYQRALAGYEKALGPDHTSTLLTVNNLGNLYSDQGKLKEAEEIYQRALVGREIALGPDHTSTLDSVNNLGNLYRDQGKLKEAEEMYQRALAGYEKALGPDHTSTLITVNNLGNLYSDQGKLKEAEEMYQRALAGYEKALGPDHTSTLLTVNNLGNLYSDQGKLKEAEEIYQRALVGREIALGPDHTSTLDSVNNLGNLYRDQGKLKEAEEMYQRALAGYEKALGPDHTSTLDSVNNLGNLYSDQGKLKEAEEMYQRELAGREKALGPDHTSTLNTVNNLGNLYRDQGELKEAEEMSQPALPNNEKVAHLNASTARRAIKKFARFFK</sequence>
<feature type="repeat" description="TPR" evidence="1">
    <location>
        <begin position="1174"/>
        <end position="1207"/>
    </location>
</feature>
<dbReference type="InterPro" id="IPR056681">
    <property type="entry name" value="DUF7779"/>
</dbReference>
<feature type="domain" description="Nucleoside phosphorylase" evidence="2">
    <location>
        <begin position="14"/>
        <end position="292"/>
    </location>
</feature>
<dbReference type="Pfam" id="PF13374">
    <property type="entry name" value="TPR_10"/>
    <property type="match status" value="4"/>
</dbReference>
<dbReference type="PRINTS" id="PR00364">
    <property type="entry name" value="DISEASERSIST"/>
</dbReference>
<dbReference type="SUPFAM" id="SSF53167">
    <property type="entry name" value="Purine and uridine phosphorylases"/>
    <property type="match status" value="1"/>
</dbReference>
<feature type="domain" description="DUF7779" evidence="4">
    <location>
        <begin position="611"/>
        <end position="692"/>
    </location>
</feature>
<dbReference type="SMART" id="SM00028">
    <property type="entry name" value="TPR"/>
    <property type="match status" value="16"/>
</dbReference>
<dbReference type="Pfam" id="PF01048">
    <property type="entry name" value="PNP_UDP_1"/>
    <property type="match status" value="1"/>
</dbReference>
<feature type="repeat" description="TPR" evidence="1">
    <location>
        <begin position="838"/>
        <end position="871"/>
    </location>
</feature>
<dbReference type="RefSeq" id="XP_056747788.1">
    <property type="nucleotide sequence ID" value="XM_056902501.1"/>
</dbReference>
<gene>
    <name evidence="5" type="ORF">N7537_011447</name>
</gene>
<organism evidence="5 6">
    <name type="scientific">Penicillium hordei</name>
    <dbReference type="NCBI Taxonomy" id="40994"/>
    <lineage>
        <taxon>Eukaryota</taxon>
        <taxon>Fungi</taxon>
        <taxon>Dikarya</taxon>
        <taxon>Ascomycota</taxon>
        <taxon>Pezizomycotina</taxon>
        <taxon>Eurotiomycetes</taxon>
        <taxon>Eurotiomycetidae</taxon>
        <taxon>Eurotiales</taxon>
        <taxon>Aspergillaceae</taxon>
        <taxon>Penicillium</taxon>
    </lineage>
</organism>
<dbReference type="PANTHER" id="PTHR46082:SF6">
    <property type="entry name" value="AAA+ ATPASE DOMAIN-CONTAINING PROTEIN-RELATED"/>
    <property type="match status" value="1"/>
</dbReference>
<dbReference type="Gene3D" id="1.25.40.10">
    <property type="entry name" value="Tetratricopeptide repeat domain"/>
    <property type="match status" value="5"/>
</dbReference>
<dbReference type="InterPro" id="IPR000845">
    <property type="entry name" value="Nucleoside_phosphorylase_d"/>
</dbReference>
<dbReference type="InterPro" id="IPR041664">
    <property type="entry name" value="AAA_16"/>
</dbReference>
<dbReference type="GO" id="GO:0003824">
    <property type="term" value="F:catalytic activity"/>
    <property type="evidence" value="ECO:0007669"/>
    <property type="project" value="InterPro"/>
</dbReference>
<dbReference type="GO" id="GO:0043531">
    <property type="term" value="F:ADP binding"/>
    <property type="evidence" value="ECO:0007669"/>
    <property type="project" value="InterPro"/>
</dbReference>
<dbReference type="InterPro" id="IPR053137">
    <property type="entry name" value="NLR-like"/>
</dbReference>
<evidence type="ECO:0000259" key="4">
    <source>
        <dbReference type="Pfam" id="PF25000"/>
    </source>
</evidence>
<protein>
    <recommendedName>
        <fullName evidence="7">Nucleoside phosphorylase domain-containing protein</fullName>
    </recommendedName>
</protein>
<feature type="repeat" description="TPR" evidence="1">
    <location>
        <begin position="964"/>
        <end position="997"/>
    </location>
</feature>
<dbReference type="Pfam" id="PF25000">
    <property type="entry name" value="DUF7779"/>
    <property type="match status" value="1"/>
</dbReference>
<reference evidence="5" key="1">
    <citation type="journal article" date="2023" name="IMA Fungus">
        <title>Comparative genomic study of the Penicillium genus elucidates a diverse pangenome and 15 lateral gene transfer events.</title>
        <authorList>
            <person name="Petersen C."/>
            <person name="Sorensen T."/>
            <person name="Nielsen M.R."/>
            <person name="Sondergaard T.E."/>
            <person name="Sorensen J.L."/>
            <person name="Fitzpatrick D.A."/>
            <person name="Frisvad J.C."/>
            <person name="Nielsen K.L."/>
        </authorList>
    </citation>
    <scope>NUCLEOTIDE SEQUENCE</scope>
    <source>
        <strain evidence="5">IBT 12815</strain>
    </source>
</reference>
<reference evidence="5" key="2">
    <citation type="submission" date="2023-01" db="EMBL/GenBank/DDBJ databases">
        <authorList>
            <person name="Petersen C."/>
        </authorList>
    </citation>
    <scope>NUCLEOTIDE SEQUENCE</scope>
    <source>
        <strain evidence="5">IBT 12815</strain>
    </source>
</reference>
<feature type="repeat" description="TPR" evidence="1">
    <location>
        <begin position="1342"/>
        <end position="1375"/>
    </location>
</feature>
<dbReference type="Gene3D" id="3.40.50.300">
    <property type="entry name" value="P-loop containing nucleotide triphosphate hydrolases"/>
    <property type="match status" value="1"/>
</dbReference>
<evidence type="ECO:0000313" key="6">
    <source>
        <dbReference type="Proteomes" id="UP001213799"/>
    </source>
</evidence>
<dbReference type="GO" id="GO:0009116">
    <property type="term" value="P:nucleoside metabolic process"/>
    <property type="evidence" value="ECO:0007669"/>
    <property type="project" value="InterPro"/>
</dbReference>
<dbReference type="CDD" id="cd09008">
    <property type="entry name" value="MTAN"/>
    <property type="match status" value="1"/>
</dbReference>
<dbReference type="GeneID" id="81592743"/>
<evidence type="ECO:0000259" key="2">
    <source>
        <dbReference type="Pfam" id="PF01048"/>
    </source>
</evidence>